<dbReference type="EMBL" id="JAXCGZ010023087">
    <property type="protein sequence ID" value="KAK7017472.1"/>
    <property type="molecule type" value="Genomic_DNA"/>
</dbReference>
<gene>
    <name evidence="1" type="ORF">SK128_004389</name>
</gene>
<evidence type="ECO:0000313" key="2">
    <source>
        <dbReference type="Proteomes" id="UP001381693"/>
    </source>
</evidence>
<protein>
    <submittedName>
        <fullName evidence="1">Uncharacterized protein</fullName>
    </submittedName>
</protein>
<name>A0AAN8WH10_HALRR</name>
<evidence type="ECO:0000313" key="1">
    <source>
        <dbReference type="EMBL" id="KAK7017472.1"/>
    </source>
</evidence>
<accession>A0AAN8WH10</accession>
<dbReference type="AlphaFoldDB" id="A0AAN8WH10"/>
<keyword evidence="2" id="KW-1185">Reference proteome</keyword>
<organism evidence="1 2">
    <name type="scientific">Halocaridina rubra</name>
    <name type="common">Hawaiian red shrimp</name>
    <dbReference type="NCBI Taxonomy" id="373956"/>
    <lineage>
        <taxon>Eukaryota</taxon>
        <taxon>Metazoa</taxon>
        <taxon>Ecdysozoa</taxon>
        <taxon>Arthropoda</taxon>
        <taxon>Crustacea</taxon>
        <taxon>Multicrustacea</taxon>
        <taxon>Malacostraca</taxon>
        <taxon>Eumalacostraca</taxon>
        <taxon>Eucarida</taxon>
        <taxon>Decapoda</taxon>
        <taxon>Pleocyemata</taxon>
        <taxon>Caridea</taxon>
        <taxon>Atyoidea</taxon>
        <taxon>Atyidae</taxon>
        <taxon>Halocaridina</taxon>
    </lineage>
</organism>
<reference evidence="1 2" key="1">
    <citation type="submission" date="2023-11" db="EMBL/GenBank/DDBJ databases">
        <title>Halocaridina rubra genome assembly.</title>
        <authorList>
            <person name="Smith C."/>
        </authorList>
    </citation>
    <scope>NUCLEOTIDE SEQUENCE [LARGE SCALE GENOMIC DNA]</scope>
    <source>
        <strain evidence="1">EP-1</strain>
        <tissue evidence="1">Whole</tissue>
    </source>
</reference>
<sequence>MERGIETSYCDYTSASHIEKNRQQSEAFLVQASRPIGHHNPTGVAVGVVGAPEPSPAVGIATGEVTHDPVTQLQACARSHHLHACPNALPSMILYVVCECLSAGQRSAKNG</sequence>
<dbReference type="Proteomes" id="UP001381693">
    <property type="component" value="Unassembled WGS sequence"/>
</dbReference>
<comment type="caution">
    <text evidence="1">The sequence shown here is derived from an EMBL/GenBank/DDBJ whole genome shotgun (WGS) entry which is preliminary data.</text>
</comment>
<proteinExistence type="predicted"/>